<keyword evidence="8" id="KW-0479">Metal-binding</keyword>
<name>A0AAD9MRQ7_9ANNE</name>
<keyword evidence="7" id="KW-0808">Transferase</keyword>
<feature type="domain" description="Prenyltransferase alpha-alpha toroid" evidence="16">
    <location>
        <begin position="10"/>
        <end position="281"/>
    </location>
</feature>
<dbReference type="InterPro" id="IPR041960">
    <property type="entry name" value="GGTase_I_beta"/>
</dbReference>
<evidence type="ECO:0000256" key="6">
    <source>
        <dbReference type="ARBA" id="ARBA00022602"/>
    </source>
</evidence>
<dbReference type="InterPro" id="IPR001330">
    <property type="entry name" value="Prenyltrans"/>
</dbReference>
<dbReference type="Gene3D" id="1.50.10.20">
    <property type="match status" value="3"/>
</dbReference>
<accession>A0AAD9MRQ7</accession>
<dbReference type="GO" id="GO:0005953">
    <property type="term" value="C:CAAX-protein geranylgeranyltransferase complex"/>
    <property type="evidence" value="ECO:0007669"/>
    <property type="project" value="InterPro"/>
</dbReference>
<comment type="similarity">
    <text evidence="3">Belongs to the protein prenyltransferase subunit beta family.</text>
</comment>
<evidence type="ECO:0000256" key="1">
    <source>
        <dbReference type="ARBA" id="ARBA00001946"/>
    </source>
</evidence>
<dbReference type="SUPFAM" id="SSF48239">
    <property type="entry name" value="Terpenoid cyclases/Protein prenyltransferases"/>
    <property type="match status" value="2"/>
</dbReference>
<dbReference type="PANTHER" id="PTHR11774">
    <property type="entry name" value="GERANYLGERANYL TRANSFERASE TYPE BETA SUBUNIT"/>
    <property type="match status" value="1"/>
</dbReference>
<dbReference type="CDD" id="cd02895">
    <property type="entry name" value="GGTase-I"/>
    <property type="match status" value="1"/>
</dbReference>
<dbReference type="EMBL" id="JAODUP010000854">
    <property type="protein sequence ID" value="KAK2143317.1"/>
    <property type="molecule type" value="Genomic_DNA"/>
</dbReference>
<keyword evidence="10" id="KW-0862">Zinc</keyword>
<feature type="domain" description="Prenyltransferase alpha-alpha toroid" evidence="16">
    <location>
        <begin position="285"/>
        <end position="312"/>
    </location>
</feature>
<evidence type="ECO:0000256" key="10">
    <source>
        <dbReference type="ARBA" id="ARBA00022833"/>
    </source>
</evidence>
<keyword evidence="9" id="KW-0677">Repeat</keyword>
<keyword evidence="11" id="KW-0460">Magnesium</keyword>
<evidence type="ECO:0000256" key="4">
    <source>
        <dbReference type="ARBA" id="ARBA00012700"/>
    </source>
</evidence>
<feature type="domain" description="Prenyltransferase alpha-alpha toroid" evidence="16">
    <location>
        <begin position="472"/>
        <end position="552"/>
    </location>
</feature>
<dbReference type="EC" id="2.5.1.59" evidence="4"/>
<dbReference type="InterPro" id="IPR045089">
    <property type="entry name" value="PGGT1B-like"/>
</dbReference>
<gene>
    <name evidence="17" type="ORF">LSH36_854g00002</name>
</gene>
<dbReference type="GO" id="GO:0046872">
    <property type="term" value="F:metal ion binding"/>
    <property type="evidence" value="ECO:0007669"/>
    <property type="project" value="UniProtKB-KW"/>
</dbReference>
<evidence type="ECO:0000313" key="18">
    <source>
        <dbReference type="Proteomes" id="UP001208570"/>
    </source>
</evidence>
<evidence type="ECO:0000256" key="8">
    <source>
        <dbReference type="ARBA" id="ARBA00022723"/>
    </source>
</evidence>
<feature type="domain" description="Prenyltransferase alpha-alpha toroid" evidence="16">
    <location>
        <begin position="390"/>
        <end position="469"/>
    </location>
</feature>
<evidence type="ECO:0000256" key="11">
    <source>
        <dbReference type="ARBA" id="ARBA00022842"/>
    </source>
</evidence>
<evidence type="ECO:0000256" key="15">
    <source>
        <dbReference type="ARBA" id="ARBA00078363"/>
    </source>
</evidence>
<dbReference type="FunFam" id="1.50.10.20:FF:000005">
    <property type="entry name" value="Geranylgeranyl transferase type-1 subunit beta"/>
    <property type="match status" value="1"/>
</dbReference>
<evidence type="ECO:0000256" key="9">
    <source>
        <dbReference type="ARBA" id="ARBA00022737"/>
    </source>
</evidence>
<dbReference type="Proteomes" id="UP001208570">
    <property type="component" value="Unassembled WGS sequence"/>
</dbReference>
<evidence type="ECO:0000256" key="3">
    <source>
        <dbReference type="ARBA" id="ARBA00010497"/>
    </source>
</evidence>
<evidence type="ECO:0000256" key="12">
    <source>
        <dbReference type="ARBA" id="ARBA00031713"/>
    </source>
</evidence>
<dbReference type="AlphaFoldDB" id="A0AAD9MRQ7"/>
<protein>
    <recommendedName>
        <fullName evidence="5">Geranylgeranyl transferase type-1 subunit beta</fullName>
        <ecNumber evidence="4">2.5.1.59</ecNumber>
    </recommendedName>
    <alternativeName>
        <fullName evidence="12">Geranylgeranyl transferase type I subunit beta</fullName>
    </alternativeName>
    <alternativeName>
        <fullName evidence="15">Type I protein geranyl-geranyltransferase subunit beta</fullName>
    </alternativeName>
</protein>
<proteinExistence type="inferred from homology"/>
<evidence type="ECO:0000313" key="17">
    <source>
        <dbReference type="EMBL" id="KAK2143317.1"/>
    </source>
</evidence>
<comment type="cofactor">
    <cofactor evidence="1">
        <name>Mg(2+)</name>
        <dbReference type="ChEBI" id="CHEBI:18420"/>
    </cofactor>
</comment>
<reference evidence="17" key="1">
    <citation type="journal article" date="2023" name="Mol. Biol. Evol.">
        <title>Third-Generation Sequencing Reveals the Adaptive Role of the Epigenome in Three Deep-Sea Polychaetes.</title>
        <authorList>
            <person name="Perez M."/>
            <person name="Aroh O."/>
            <person name="Sun Y."/>
            <person name="Lan Y."/>
            <person name="Juniper S.K."/>
            <person name="Young C.R."/>
            <person name="Angers B."/>
            <person name="Qian P.Y."/>
        </authorList>
    </citation>
    <scope>NUCLEOTIDE SEQUENCE</scope>
    <source>
        <strain evidence="17">P08H-3</strain>
    </source>
</reference>
<sequence length="614" mass="68539">MAYAIPRREFLRKKHAKFFQRCLSVLPARYASMETSRMTAAFFAISGLDMLNCIDVIEKDRDKIISWIYSLQVLPNADGSNLHQCGFRGSPALKVDERTQKKPSASQYDSGHIAMTYTALLTLLILRDDLSDVNPKGVMAGVRHLQKEDGSFCSTSEGSENDMRFVYCAACICYILEDWSGMDRDLTLKYIMSSLTYEGAFAQGPGLEAHGGSTFCAVASLVLMGCLHTAMSPQQLKRLKHWCILRQESGFQGRPNKPTDTCYSFWVGATLQLLDILHLSDPDYPLHTYFGICGLSLLGEPHLKPMHSSLNVSIPASNYLEQLQQAWSACTAAGKKTKVGTTFTNYDTETHTCHIEAEMDDTGEGQHHIVSVDDIHSSLGMPQLEIGRSLLKDKHVQFFQNCLGRLDKECQSADSSRLTIVCFGISALDLLGNLDSVNKKDITEWIYSLQVMHKQSDNDHTLAGFSGSPCIKQTYEGGFGQGPGSEAHGGATFCAVATLWLMGCLHDSLSRHELEKLRRWCLCRQEEGFAGRTGKEQDISYTFWGIATLQASVKEMPREVDFANNVYYLMSYFGVACLALLREPGIDLLHPAVNVSYKTLQYLRHLQHTWRKAC</sequence>
<evidence type="ECO:0000256" key="14">
    <source>
        <dbReference type="ARBA" id="ARBA00065714"/>
    </source>
</evidence>
<comment type="caution">
    <text evidence="17">The sequence shown here is derived from an EMBL/GenBank/DDBJ whole genome shotgun (WGS) entry which is preliminary data.</text>
</comment>
<dbReference type="InterPro" id="IPR008930">
    <property type="entry name" value="Terpenoid_cyclase/PrenylTrfase"/>
</dbReference>
<dbReference type="GO" id="GO:0004662">
    <property type="term" value="F:CAAX-protein geranylgeranyltransferase activity"/>
    <property type="evidence" value="ECO:0007669"/>
    <property type="project" value="UniProtKB-EC"/>
</dbReference>
<dbReference type="Pfam" id="PF00432">
    <property type="entry name" value="Prenyltrans"/>
    <property type="match status" value="4"/>
</dbReference>
<evidence type="ECO:0000256" key="13">
    <source>
        <dbReference type="ARBA" id="ARBA00050428"/>
    </source>
</evidence>
<keyword evidence="6" id="KW-0637">Prenyltransferase</keyword>
<comment type="subunit">
    <text evidence="14">Heterodimer of FNTA and PGGT1B. PGGT1B mediates interaction with substrate peptides.</text>
</comment>
<evidence type="ECO:0000256" key="7">
    <source>
        <dbReference type="ARBA" id="ARBA00022679"/>
    </source>
</evidence>
<comment type="cofactor">
    <cofactor evidence="2">
        <name>Zn(2+)</name>
        <dbReference type="ChEBI" id="CHEBI:29105"/>
    </cofactor>
</comment>
<organism evidence="17 18">
    <name type="scientific">Paralvinella palmiformis</name>
    <dbReference type="NCBI Taxonomy" id="53620"/>
    <lineage>
        <taxon>Eukaryota</taxon>
        <taxon>Metazoa</taxon>
        <taxon>Spiralia</taxon>
        <taxon>Lophotrochozoa</taxon>
        <taxon>Annelida</taxon>
        <taxon>Polychaeta</taxon>
        <taxon>Sedentaria</taxon>
        <taxon>Canalipalpata</taxon>
        <taxon>Terebellida</taxon>
        <taxon>Terebelliformia</taxon>
        <taxon>Alvinellidae</taxon>
        <taxon>Paralvinella</taxon>
    </lineage>
</organism>
<dbReference type="PANTHER" id="PTHR11774:SF4">
    <property type="entry name" value="GERANYLGERANYL TRANSFERASE TYPE-1 SUBUNIT BETA"/>
    <property type="match status" value="1"/>
</dbReference>
<keyword evidence="18" id="KW-1185">Reference proteome</keyword>
<evidence type="ECO:0000256" key="2">
    <source>
        <dbReference type="ARBA" id="ARBA00001947"/>
    </source>
</evidence>
<evidence type="ECO:0000256" key="5">
    <source>
        <dbReference type="ARBA" id="ARBA00020603"/>
    </source>
</evidence>
<evidence type="ECO:0000259" key="16">
    <source>
        <dbReference type="Pfam" id="PF00432"/>
    </source>
</evidence>
<comment type="catalytic activity">
    <reaction evidence="13">
        <text>geranylgeranyl diphosphate + L-cysteinyl-[protein] = S-geranylgeranyl-L-cysteinyl-[protein] + diphosphate</text>
        <dbReference type="Rhea" id="RHEA:21240"/>
        <dbReference type="Rhea" id="RHEA-COMP:10131"/>
        <dbReference type="Rhea" id="RHEA-COMP:11537"/>
        <dbReference type="ChEBI" id="CHEBI:29950"/>
        <dbReference type="ChEBI" id="CHEBI:33019"/>
        <dbReference type="ChEBI" id="CHEBI:57533"/>
        <dbReference type="ChEBI" id="CHEBI:86021"/>
        <dbReference type="EC" id="2.5.1.59"/>
    </reaction>
</comment>